<protein>
    <submittedName>
        <fullName evidence="2">Uncharacterized protein</fullName>
    </submittedName>
</protein>
<evidence type="ECO:0000313" key="2">
    <source>
        <dbReference type="EMBL" id="KAG8178578.1"/>
    </source>
</evidence>
<dbReference type="EMBL" id="JAFNEN010000684">
    <property type="protein sequence ID" value="KAG8178578.1"/>
    <property type="molecule type" value="Genomic_DNA"/>
</dbReference>
<comment type="caution">
    <text evidence="2">The sequence shown here is derived from an EMBL/GenBank/DDBJ whole genome shotgun (WGS) entry which is preliminary data.</text>
</comment>
<organism evidence="2 3">
    <name type="scientific">Oedothorax gibbosus</name>
    <dbReference type="NCBI Taxonomy" id="931172"/>
    <lineage>
        <taxon>Eukaryota</taxon>
        <taxon>Metazoa</taxon>
        <taxon>Ecdysozoa</taxon>
        <taxon>Arthropoda</taxon>
        <taxon>Chelicerata</taxon>
        <taxon>Arachnida</taxon>
        <taxon>Araneae</taxon>
        <taxon>Araneomorphae</taxon>
        <taxon>Entelegynae</taxon>
        <taxon>Araneoidea</taxon>
        <taxon>Linyphiidae</taxon>
        <taxon>Erigoninae</taxon>
        <taxon>Oedothorax</taxon>
    </lineage>
</organism>
<proteinExistence type="predicted"/>
<sequence length="75" mass="8594">MHLSLCAPKCVTIRRVTSNKIRVYKLSWSSLARLCDRFDIFMADLMRVQVSRRKGSKGRGRDEKDECLAEGDTST</sequence>
<name>A0AAV6U429_9ARAC</name>
<evidence type="ECO:0000256" key="1">
    <source>
        <dbReference type="SAM" id="MobiDB-lite"/>
    </source>
</evidence>
<feature type="region of interest" description="Disordered" evidence="1">
    <location>
        <begin position="51"/>
        <end position="75"/>
    </location>
</feature>
<dbReference type="Proteomes" id="UP000827092">
    <property type="component" value="Unassembled WGS sequence"/>
</dbReference>
<accession>A0AAV6U429</accession>
<keyword evidence="3" id="KW-1185">Reference proteome</keyword>
<evidence type="ECO:0000313" key="3">
    <source>
        <dbReference type="Proteomes" id="UP000827092"/>
    </source>
</evidence>
<gene>
    <name evidence="2" type="ORF">JTE90_004506</name>
</gene>
<dbReference type="AlphaFoldDB" id="A0AAV6U429"/>
<reference evidence="2 3" key="1">
    <citation type="journal article" date="2022" name="Nat. Ecol. Evol.">
        <title>A masculinizing supergene underlies an exaggerated male reproductive morph in a spider.</title>
        <authorList>
            <person name="Hendrickx F."/>
            <person name="De Corte Z."/>
            <person name="Sonet G."/>
            <person name="Van Belleghem S.M."/>
            <person name="Kostlbacher S."/>
            <person name="Vangestel C."/>
        </authorList>
    </citation>
    <scope>NUCLEOTIDE SEQUENCE [LARGE SCALE GENOMIC DNA]</scope>
    <source>
        <strain evidence="2">W744_W776</strain>
    </source>
</reference>